<dbReference type="RefSeq" id="WP_310023001.1">
    <property type="nucleotide sequence ID" value="NZ_JAVDUM010000018.1"/>
</dbReference>
<evidence type="ECO:0000256" key="2">
    <source>
        <dbReference type="SAM" id="SignalP"/>
    </source>
</evidence>
<sequence length="329" mass="33140">MNAAGRLGLYAAGLAAAFVAAFGVAAAVVPPQAAADAQTATTEQHGKQGEGEMQGHENAHATGSTPGPHATDSAPGQADGQGDASSHGAAPAGVALAADGYTLDRIEAPEAAGGSGTLSFRILTEGGSPVTSFEESHEKQLHLIVVRTDGSGFRHVHPVLDAATGVWSTPWTWDAAGAYRVFADFAPTGGDAVTLSRLVDVAGAVAPVPATPSAVAAVDGFEVTIDGDLVAGGSSELTVTVRRDGAPITALQPYLGAFGHLVALREGDLAYLHVHAEGAEPEPGALSGPDIAFSAHAPTAGRYFLYLDFQVDGVVHTAPFVLDATTASH</sequence>
<evidence type="ECO:0000256" key="1">
    <source>
        <dbReference type="SAM" id="MobiDB-lite"/>
    </source>
</evidence>
<evidence type="ECO:0008006" key="5">
    <source>
        <dbReference type="Google" id="ProtNLM"/>
    </source>
</evidence>
<comment type="caution">
    <text evidence="3">The sequence shown here is derived from an EMBL/GenBank/DDBJ whole genome shotgun (WGS) entry which is preliminary data.</text>
</comment>
<dbReference type="Proteomes" id="UP001259347">
    <property type="component" value="Unassembled WGS sequence"/>
</dbReference>
<reference evidence="3 4" key="1">
    <citation type="submission" date="2023-07" db="EMBL/GenBank/DDBJ databases">
        <title>Sorghum-associated microbial communities from plants grown in Nebraska, USA.</title>
        <authorList>
            <person name="Schachtman D."/>
        </authorList>
    </citation>
    <scope>NUCLEOTIDE SEQUENCE [LARGE SCALE GENOMIC DNA]</scope>
    <source>
        <strain evidence="3 4">2980</strain>
    </source>
</reference>
<keyword evidence="4" id="KW-1185">Reference proteome</keyword>
<feature type="region of interest" description="Disordered" evidence="1">
    <location>
        <begin position="36"/>
        <end position="89"/>
    </location>
</feature>
<gene>
    <name evidence="3" type="ORF">J2Y69_003446</name>
</gene>
<feature type="compositionally biased region" description="Basic and acidic residues" evidence="1">
    <location>
        <begin position="44"/>
        <end position="59"/>
    </location>
</feature>
<evidence type="ECO:0000313" key="4">
    <source>
        <dbReference type="Proteomes" id="UP001259347"/>
    </source>
</evidence>
<organism evidence="3 4">
    <name type="scientific">Microbacterium resistens</name>
    <dbReference type="NCBI Taxonomy" id="156977"/>
    <lineage>
        <taxon>Bacteria</taxon>
        <taxon>Bacillati</taxon>
        <taxon>Actinomycetota</taxon>
        <taxon>Actinomycetes</taxon>
        <taxon>Micrococcales</taxon>
        <taxon>Microbacteriaceae</taxon>
        <taxon>Microbacterium</taxon>
    </lineage>
</organism>
<keyword evidence="2" id="KW-0732">Signal</keyword>
<evidence type="ECO:0000313" key="3">
    <source>
        <dbReference type="EMBL" id="MDR6868820.1"/>
    </source>
</evidence>
<protein>
    <recommendedName>
        <fullName evidence="5">Heavy metal-binding domain-containing protein</fullName>
    </recommendedName>
</protein>
<name>A0ABU1SGW9_9MICO</name>
<dbReference type="EMBL" id="JAVDUM010000018">
    <property type="protein sequence ID" value="MDR6868820.1"/>
    <property type="molecule type" value="Genomic_DNA"/>
</dbReference>
<feature type="chain" id="PRO_5047493888" description="Heavy metal-binding domain-containing protein" evidence="2">
    <location>
        <begin position="27"/>
        <end position="329"/>
    </location>
</feature>
<accession>A0ABU1SGW9</accession>
<feature type="signal peptide" evidence="2">
    <location>
        <begin position="1"/>
        <end position="26"/>
    </location>
</feature>
<proteinExistence type="predicted"/>